<keyword evidence="3" id="KW-1185">Reference proteome</keyword>
<keyword evidence="1" id="KW-0732">Signal</keyword>
<gene>
    <name evidence="2" type="ORF">WHR41_02729</name>
</gene>
<dbReference type="GeneID" id="96004173"/>
<protein>
    <recommendedName>
        <fullName evidence="4">AA1-like domain-containing protein</fullName>
    </recommendedName>
</protein>
<proteinExistence type="predicted"/>
<comment type="caution">
    <text evidence="2">The sequence shown here is derived from an EMBL/GenBank/DDBJ whole genome shotgun (WGS) entry which is preliminary data.</text>
</comment>
<dbReference type="AlphaFoldDB" id="A0AB34KZV8"/>
<sequence length="266" mass="29119">MQSLALLTLCSIAAASPILTIRQSSEWVDTCTLGSSAPTDFKAFDVGDCQAQLSYTADKNHIGIQSTFVAEYADGSSTEHEPFQDYGILPVSETFYRQEQGLNWLSSSSQSRQYTSVHEFSSPCKNKAAPVFWRLVATPSGDVCQPQGYSFTSPEIPVEQGTRPCNPTASGRRIDADGNFEITWPAVEDAAAYTVIFKLPSWEDEVGNPLTCQLMKSVQGSTTSLTLSGARSNRWEGMDREVAVHVVNSQGVWNFTPENANVVIPW</sequence>
<evidence type="ECO:0000313" key="2">
    <source>
        <dbReference type="EMBL" id="KAL1588820.1"/>
    </source>
</evidence>
<dbReference type="EMBL" id="JAAQHG020000006">
    <property type="protein sequence ID" value="KAL1588820.1"/>
    <property type="molecule type" value="Genomic_DNA"/>
</dbReference>
<name>A0AB34KZV8_9PEZI</name>
<evidence type="ECO:0000256" key="1">
    <source>
        <dbReference type="SAM" id="SignalP"/>
    </source>
</evidence>
<accession>A0AB34KZV8</accession>
<dbReference type="RefSeq" id="XP_069231925.1">
    <property type="nucleotide sequence ID" value="XM_069371335.1"/>
</dbReference>
<dbReference type="Proteomes" id="UP000803884">
    <property type="component" value="Unassembled WGS sequence"/>
</dbReference>
<evidence type="ECO:0008006" key="4">
    <source>
        <dbReference type="Google" id="ProtNLM"/>
    </source>
</evidence>
<feature type="chain" id="PRO_5044222792" description="AA1-like domain-containing protein" evidence="1">
    <location>
        <begin position="16"/>
        <end position="266"/>
    </location>
</feature>
<feature type="signal peptide" evidence="1">
    <location>
        <begin position="1"/>
        <end position="15"/>
    </location>
</feature>
<reference evidence="2 3" key="1">
    <citation type="journal article" date="2020" name="Microbiol. Resour. Announc.">
        <title>Draft Genome Sequence of a Cladosporium Species Isolated from the Mesophotic Ascidian Didemnum maculosum.</title>
        <authorList>
            <person name="Gioti A."/>
            <person name="Siaperas R."/>
            <person name="Nikolaivits E."/>
            <person name="Le Goff G."/>
            <person name="Ouazzani J."/>
            <person name="Kotoulas G."/>
            <person name="Topakas E."/>
        </authorList>
    </citation>
    <scope>NUCLEOTIDE SEQUENCE [LARGE SCALE GENOMIC DNA]</scope>
    <source>
        <strain evidence="2 3">TM138-S3</strain>
    </source>
</reference>
<evidence type="ECO:0000313" key="3">
    <source>
        <dbReference type="Proteomes" id="UP000803884"/>
    </source>
</evidence>
<organism evidence="2 3">
    <name type="scientific">Cladosporium halotolerans</name>
    <dbReference type="NCBI Taxonomy" id="1052096"/>
    <lineage>
        <taxon>Eukaryota</taxon>
        <taxon>Fungi</taxon>
        <taxon>Dikarya</taxon>
        <taxon>Ascomycota</taxon>
        <taxon>Pezizomycotina</taxon>
        <taxon>Dothideomycetes</taxon>
        <taxon>Dothideomycetidae</taxon>
        <taxon>Cladosporiales</taxon>
        <taxon>Cladosporiaceae</taxon>
        <taxon>Cladosporium</taxon>
    </lineage>
</organism>